<dbReference type="Proteomes" id="UP000499080">
    <property type="component" value="Unassembled WGS sequence"/>
</dbReference>
<name>A0A4Y2A6E0_ARAVE</name>
<comment type="caution">
    <text evidence="1">The sequence shown here is derived from an EMBL/GenBank/DDBJ whole genome shotgun (WGS) entry which is preliminary data.</text>
</comment>
<evidence type="ECO:0000313" key="1">
    <source>
        <dbReference type="EMBL" id="GBL75137.1"/>
    </source>
</evidence>
<dbReference type="OrthoDB" id="6433710at2759"/>
<dbReference type="AlphaFoldDB" id="A0A4Y2A6E0"/>
<sequence length="96" mass="11027">MQSIGRIVKTQQELKEAVLPNVAQHFIDYSWLCQRTILAPRIEVVSVMNKQLLQELPDGSVQVYKSIDTKYDINEAFNYSTEFLNTLVLTLELGTH</sequence>
<reference evidence="1 2" key="1">
    <citation type="journal article" date="2019" name="Sci. Rep.">
        <title>Orb-weaving spider Araneus ventricosus genome elucidates the spidroin gene catalogue.</title>
        <authorList>
            <person name="Kono N."/>
            <person name="Nakamura H."/>
            <person name="Ohtoshi R."/>
            <person name="Moran D.A.P."/>
            <person name="Shinohara A."/>
            <person name="Yoshida Y."/>
            <person name="Fujiwara M."/>
            <person name="Mori M."/>
            <person name="Tomita M."/>
            <person name="Arakawa K."/>
        </authorList>
    </citation>
    <scope>NUCLEOTIDE SEQUENCE [LARGE SCALE GENOMIC DNA]</scope>
</reference>
<keyword evidence="2" id="KW-1185">Reference proteome</keyword>
<organism evidence="1 2">
    <name type="scientific">Araneus ventricosus</name>
    <name type="common">Orbweaver spider</name>
    <name type="synonym">Epeira ventricosa</name>
    <dbReference type="NCBI Taxonomy" id="182803"/>
    <lineage>
        <taxon>Eukaryota</taxon>
        <taxon>Metazoa</taxon>
        <taxon>Ecdysozoa</taxon>
        <taxon>Arthropoda</taxon>
        <taxon>Chelicerata</taxon>
        <taxon>Arachnida</taxon>
        <taxon>Araneae</taxon>
        <taxon>Araneomorphae</taxon>
        <taxon>Entelegynae</taxon>
        <taxon>Araneoidea</taxon>
        <taxon>Araneidae</taxon>
        <taxon>Araneus</taxon>
    </lineage>
</organism>
<protein>
    <submittedName>
        <fullName evidence="1">Uncharacterized protein</fullName>
    </submittedName>
</protein>
<accession>A0A4Y2A6E0</accession>
<proteinExistence type="predicted"/>
<gene>
    <name evidence="1" type="ORF">AVEN_194392_1</name>
</gene>
<evidence type="ECO:0000313" key="2">
    <source>
        <dbReference type="Proteomes" id="UP000499080"/>
    </source>
</evidence>
<dbReference type="EMBL" id="BGPR01000007">
    <property type="protein sequence ID" value="GBL75137.1"/>
    <property type="molecule type" value="Genomic_DNA"/>
</dbReference>